<dbReference type="InterPro" id="IPR039426">
    <property type="entry name" value="TonB-dep_rcpt-like"/>
</dbReference>
<dbReference type="PROSITE" id="PS52016">
    <property type="entry name" value="TONB_DEPENDENT_REC_3"/>
    <property type="match status" value="1"/>
</dbReference>
<reference evidence="14" key="1">
    <citation type="submission" date="2017-05" db="EMBL/GenBank/DDBJ databases">
        <authorList>
            <person name="Lin X."/>
        </authorList>
    </citation>
    <scope>NUCLEOTIDE SEQUENCE [LARGE SCALE GENOMIC DNA]</scope>
    <source>
        <strain evidence="14">JLT2012</strain>
    </source>
</reference>
<protein>
    <submittedName>
        <fullName evidence="13">TonB-dependent receptor</fullName>
    </submittedName>
</protein>
<dbReference type="GO" id="GO:0009279">
    <property type="term" value="C:cell outer membrane"/>
    <property type="evidence" value="ECO:0007669"/>
    <property type="project" value="UniProtKB-SubCell"/>
</dbReference>
<evidence type="ECO:0000259" key="11">
    <source>
        <dbReference type="Pfam" id="PF00593"/>
    </source>
</evidence>
<dbReference type="EMBL" id="NFZT01000007">
    <property type="protein sequence ID" value="OWV31844.1"/>
    <property type="molecule type" value="Genomic_DNA"/>
</dbReference>
<organism evidence="13 14">
    <name type="scientific">Pacificimonas flava</name>
    <dbReference type="NCBI Taxonomy" id="1234595"/>
    <lineage>
        <taxon>Bacteria</taxon>
        <taxon>Pseudomonadati</taxon>
        <taxon>Pseudomonadota</taxon>
        <taxon>Alphaproteobacteria</taxon>
        <taxon>Sphingomonadales</taxon>
        <taxon>Sphingosinicellaceae</taxon>
        <taxon>Pacificimonas</taxon>
    </lineage>
</organism>
<evidence type="ECO:0000256" key="8">
    <source>
        <dbReference type="PROSITE-ProRule" id="PRU01360"/>
    </source>
</evidence>
<comment type="subcellular location">
    <subcellularLocation>
        <location evidence="1 8">Cell outer membrane</location>
        <topology evidence="1 8">Multi-pass membrane protein</topology>
    </subcellularLocation>
</comment>
<keyword evidence="4 8" id="KW-0812">Transmembrane</keyword>
<evidence type="ECO:0000256" key="9">
    <source>
        <dbReference type="RuleBase" id="RU003357"/>
    </source>
</evidence>
<dbReference type="AlphaFoldDB" id="A0A219B0V6"/>
<dbReference type="InterPro" id="IPR000531">
    <property type="entry name" value="Beta-barrel_TonB"/>
</dbReference>
<keyword evidence="6 8" id="KW-0472">Membrane</keyword>
<keyword evidence="7 8" id="KW-0998">Cell outer membrane</keyword>
<dbReference type="Pfam" id="PF07715">
    <property type="entry name" value="Plug"/>
    <property type="match status" value="1"/>
</dbReference>
<evidence type="ECO:0000256" key="6">
    <source>
        <dbReference type="ARBA" id="ARBA00023136"/>
    </source>
</evidence>
<dbReference type="InterPro" id="IPR037066">
    <property type="entry name" value="Plug_dom_sf"/>
</dbReference>
<comment type="similarity">
    <text evidence="8 9">Belongs to the TonB-dependent receptor family.</text>
</comment>
<keyword evidence="10" id="KW-0732">Signal</keyword>
<evidence type="ECO:0000256" key="4">
    <source>
        <dbReference type="ARBA" id="ARBA00022692"/>
    </source>
</evidence>
<dbReference type="OrthoDB" id="7051241at2"/>
<keyword evidence="13" id="KW-0675">Receptor</keyword>
<evidence type="ECO:0000256" key="5">
    <source>
        <dbReference type="ARBA" id="ARBA00023077"/>
    </source>
</evidence>
<feature type="domain" description="TonB-dependent receptor-like beta-barrel" evidence="11">
    <location>
        <begin position="381"/>
        <end position="948"/>
    </location>
</feature>
<dbReference type="Proteomes" id="UP000198462">
    <property type="component" value="Unassembled WGS sequence"/>
</dbReference>
<evidence type="ECO:0000313" key="14">
    <source>
        <dbReference type="Proteomes" id="UP000198462"/>
    </source>
</evidence>
<keyword evidence="5 9" id="KW-0798">TonB box</keyword>
<dbReference type="SUPFAM" id="SSF56935">
    <property type="entry name" value="Porins"/>
    <property type="match status" value="1"/>
</dbReference>
<dbReference type="InterPro" id="IPR036942">
    <property type="entry name" value="Beta-barrel_TonB_sf"/>
</dbReference>
<dbReference type="PANTHER" id="PTHR47234:SF2">
    <property type="entry name" value="TONB-DEPENDENT RECEPTOR"/>
    <property type="match status" value="1"/>
</dbReference>
<name>A0A219B0V6_9SPHN</name>
<dbReference type="Gene3D" id="2.170.130.10">
    <property type="entry name" value="TonB-dependent receptor, plug domain"/>
    <property type="match status" value="1"/>
</dbReference>
<dbReference type="Pfam" id="PF00593">
    <property type="entry name" value="TonB_dep_Rec_b-barrel"/>
    <property type="match status" value="1"/>
</dbReference>
<dbReference type="InterPro" id="IPR012910">
    <property type="entry name" value="Plug_dom"/>
</dbReference>
<feature type="signal peptide" evidence="10">
    <location>
        <begin position="1"/>
        <end position="25"/>
    </location>
</feature>
<comment type="caution">
    <text evidence="13">The sequence shown here is derived from an EMBL/GenBank/DDBJ whole genome shotgun (WGS) entry which is preliminary data.</text>
</comment>
<feature type="domain" description="TonB-dependent receptor plug" evidence="12">
    <location>
        <begin position="54"/>
        <end position="169"/>
    </location>
</feature>
<gene>
    <name evidence="13" type="ORF">B5C34_15175</name>
</gene>
<evidence type="ECO:0000256" key="2">
    <source>
        <dbReference type="ARBA" id="ARBA00022448"/>
    </source>
</evidence>
<evidence type="ECO:0000259" key="12">
    <source>
        <dbReference type="Pfam" id="PF07715"/>
    </source>
</evidence>
<keyword evidence="3 8" id="KW-1134">Transmembrane beta strand</keyword>
<evidence type="ECO:0000256" key="1">
    <source>
        <dbReference type="ARBA" id="ARBA00004571"/>
    </source>
</evidence>
<dbReference type="RefSeq" id="WP_088713640.1">
    <property type="nucleotide sequence ID" value="NZ_NFZT01000007.1"/>
</dbReference>
<dbReference type="PANTHER" id="PTHR47234">
    <property type="match status" value="1"/>
</dbReference>
<evidence type="ECO:0000313" key="13">
    <source>
        <dbReference type="EMBL" id="OWV31844.1"/>
    </source>
</evidence>
<evidence type="ECO:0000256" key="10">
    <source>
        <dbReference type="SAM" id="SignalP"/>
    </source>
</evidence>
<keyword evidence="2 8" id="KW-0813">Transport</keyword>
<feature type="chain" id="PRO_5012736258" evidence="10">
    <location>
        <begin position="26"/>
        <end position="982"/>
    </location>
</feature>
<evidence type="ECO:0000256" key="3">
    <source>
        <dbReference type="ARBA" id="ARBA00022452"/>
    </source>
</evidence>
<accession>A0A219B0V6</accession>
<keyword evidence="14" id="KW-1185">Reference proteome</keyword>
<dbReference type="Gene3D" id="2.40.170.20">
    <property type="entry name" value="TonB-dependent receptor, beta-barrel domain"/>
    <property type="match status" value="1"/>
</dbReference>
<proteinExistence type="inferred from homology"/>
<sequence>MKSRLLISAAFTAAMATSVGVPAFAQEEAAQTAPAVTTPDTIVITGSFIRGTPEDAALPVDVFSTDELSQSGVTSPLEFIKQLPSVGSVLGDSNQFSPAAQGSQGQGSINLRGLGPTRTLVLLNSKRTVQAPGDGFTDTNLIPLFALERVEILKDGAASTYGSDAIAGVANFLTRTDFDGIELEGDWTFIDGSDDNYKASLLVGKNFDGGNIMIGGGWQHRSELPTTARDFVFPGYEDNFSGYSALATPGLFAVTYLQGIDAGTGAPILDTRVVRDAGCEELGGTVTPPLCRFTYVPHDNLIEDEDRYQAFASMNAELGSGLTVKVEGLYARTDVESLNYSPSFPPTQGPNGSGFQNAFTISPANPYVGDFLDNVGLPQSGTTNGPIAAVTAVFYRPLGFLGNPLDPDRGAGTGFAKTEGLRFSGDLEYEMSDTLLLTLSATWWRSQRDNAVRDIVGTRLQNALNGLGGADCDPATGTPGQGSCVYFNPFTTAGASNPAWDLPNPFYVGGAENSPALIDYLQPYNGTRQSEEQTIVQAVLTGESGIELAGGPLAFAVGAQYRENDFRNRSWSNISDAQFNPCFVEGDVSCVGSPTEGVGPFIFLGVSRPQNLEQEVFAGFAEVNVPLADTLELTGALRYEDYGDPVGSTLNPKGSFRWEPLEFLTFRGSIGTTFRGPLASNVDPNFVTALAGLAAAGGNYKSVDIFGNPNLDPETALTYNVGAIVSTGGLTVSADFWTYEFEDQITRVPEDAIASSVVPVAGGPANCDAPLADLVTFDGGQCIQGTSTGLNIARVRSDVVNGPDVTVRGFDFAVNYDIDAGLGVFSLGGNATWNLEYKIDDFVVDGVLLQESYDAVGFGNYFRDPDTLPEWRVNAYVNFNYDARLNARYVFNYIDGVTDERCTAAGCVNTNTRFGEESGSYVRQDFVLTYDLLVGGADLQFQAAVNNIFDEDPPEAALPVSYNPFLGDAYGRHYQLGLKANF</sequence>
<evidence type="ECO:0000256" key="7">
    <source>
        <dbReference type="ARBA" id="ARBA00023237"/>
    </source>
</evidence>